<dbReference type="EMBL" id="MU006261">
    <property type="protein sequence ID" value="KAF2818098.1"/>
    <property type="molecule type" value="Genomic_DNA"/>
</dbReference>
<evidence type="ECO:0000256" key="7">
    <source>
        <dbReference type="ARBA" id="ARBA00023002"/>
    </source>
</evidence>
<evidence type="ECO:0000256" key="6">
    <source>
        <dbReference type="ARBA" id="ARBA00022982"/>
    </source>
</evidence>
<organism evidence="10 11">
    <name type="scientific">Ophiobolus disseminans</name>
    <dbReference type="NCBI Taxonomy" id="1469910"/>
    <lineage>
        <taxon>Eukaryota</taxon>
        <taxon>Fungi</taxon>
        <taxon>Dikarya</taxon>
        <taxon>Ascomycota</taxon>
        <taxon>Pezizomycotina</taxon>
        <taxon>Dothideomycetes</taxon>
        <taxon>Pleosporomycetidae</taxon>
        <taxon>Pleosporales</taxon>
        <taxon>Pleosporineae</taxon>
        <taxon>Phaeosphaeriaceae</taxon>
        <taxon>Ophiobolus</taxon>
    </lineage>
</organism>
<dbReference type="GO" id="GO:0052851">
    <property type="term" value="F:ferric-chelate reductase (NADPH) activity"/>
    <property type="evidence" value="ECO:0007669"/>
    <property type="project" value="UniProtKB-EC"/>
</dbReference>
<dbReference type="EC" id="1.16.1.9" evidence="3"/>
<dbReference type="OrthoDB" id="4494341at2759"/>
<dbReference type="InterPro" id="IPR017927">
    <property type="entry name" value="FAD-bd_FR_type"/>
</dbReference>
<protein>
    <recommendedName>
        <fullName evidence="3">ferric-chelate reductase (NADPH)</fullName>
        <ecNumber evidence="3">1.16.1.9</ecNumber>
    </recommendedName>
</protein>
<dbReference type="InterPro" id="IPR039261">
    <property type="entry name" value="FNR_nucleotide-bd"/>
</dbReference>
<dbReference type="InterPro" id="IPR017938">
    <property type="entry name" value="Riboflavin_synthase-like_b-brl"/>
</dbReference>
<dbReference type="PROSITE" id="PS51384">
    <property type="entry name" value="FAD_FR"/>
    <property type="match status" value="1"/>
</dbReference>
<accession>A0A6A6ZB74</accession>
<dbReference type="Proteomes" id="UP000799424">
    <property type="component" value="Unassembled WGS sequence"/>
</dbReference>
<dbReference type="SUPFAM" id="SSF63380">
    <property type="entry name" value="Riboflavin synthase domain-like"/>
    <property type="match status" value="1"/>
</dbReference>
<dbReference type="GO" id="GO:0006879">
    <property type="term" value="P:intracellular iron ion homeostasis"/>
    <property type="evidence" value="ECO:0007669"/>
    <property type="project" value="TreeGrafter"/>
</dbReference>
<dbReference type="PANTHER" id="PTHR32361:SF9">
    <property type="entry name" value="FERRIC REDUCTASE TRANSMEMBRANE COMPONENT 3-RELATED"/>
    <property type="match status" value="1"/>
</dbReference>
<evidence type="ECO:0000259" key="9">
    <source>
        <dbReference type="PROSITE" id="PS51384"/>
    </source>
</evidence>
<proteinExistence type="inferred from homology"/>
<evidence type="ECO:0000256" key="4">
    <source>
        <dbReference type="ARBA" id="ARBA00022448"/>
    </source>
</evidence>
<dbReference type="GO" id="GO:0015677">
    <property type="term" value="P:copper ion import"/>
    <property type="evidence" value="ECO:0007669"/>
    <property type="project" value="TreeGrafter"/>
</dbReference>
<comment type="similarity">
    <text evidence="2">Belongs to the ferric reductase (FRE) family.</text>
</comment>
<sequence length="299" mass="34077">MPRIQAILACCVWIATYTHRNLLFLYRNFSWNRARTRVLVENIHDNLKVNVSLPRPWRIRPGQYAYLTMRSPGFFSIFQRHPFMIAASDSKQYNFEMRIQPAAGFTRRLLEGFSREARPHAFIEGPYGYGFNLQEYGTVVLFASGIGIAGHLLYIQELVQDCRRSTTKTRDLLLIWSVENEFQRDLVSQVMDDALREDDLPINLSTYDTSEPRASGKASRHIGGSSNLDRPGIIDVYMYGSYTFLNEQGNVVPQRRVGRRIAEIRGVPNIPEIINDVLNSRTGKIAICGKCLAPSIAAQ</sequence>
<keyword evidence="5" id="KW-0472">Membrane</keyword>
<name>A0A6A6ZB74_9PLEO</name>
<evidence type="ECO:0000256" key="8">
    <source>
        <dbReference type="ARBA" id="ARBA00048483"/>
    </source>
</evidence>
<keyword evidence="6" id="KW-0249">Electron transport</keyword>
<keyword evidence="5" id="KW-1003">Cell membrane</keyword>
<dbReference type="InterPro" id="IPR013121">
    <property type="entry name" value="Fe_red_NAD-bd_6"/>
</dbReference>
<comment type="subcellular location">
    <subcellularLocation>
        <location evidence="1">Cell membrane</location>
        <topology evidence="1">Multi-pass membrane protein</topology>
    </subcellularLocation>
</comment>
<dbReference type="InterPro" id="IPR013112">
    <property type="entry name" value="FAD-bd_8"/>
</dbReference>
<dbReference type="GO" id="GO:0006826">
    <property type="term" value="P:iron ion transport"/>
    <property type="evidence" value="ECO:0007669"/>
    <property type="project" value="TreeGrafter"/>
</dbReference>
<dbReference type="Pfam" id="PF08022">
    <property type="entry name" value="FAD_binding_8"/>
    <property type="match status" value="1"/>
</dbReference>
<dbReference type="Gene3D" id="3.40.50.80">
    <property type="entry name" value="Nucleotide-binding domain of ferredoxin-NADP reductase (FNR) module"/>
    <property type="match status" value="1"/>
</dbReference>
<evidence type="ECO:0000313" key="10">
    <source>
        <dbReference type="EMBL" id="KAF2818098.1"/>
    </source>
</evidence>
<evidence type="ECO:0000256" key="2">
    <source>
        <dbReference type="ARBA" id="ARBA00006278"/>
    </source>
</evidence>
<comment type="catalytic activity">
    <reaction evidence="8">
        <text>2 a Fe(II)-siderophore + NADP(+) + H(+) = 2 a Fe(III)-siderophore + NADPH</text>
        <dbReference type="Rhea" id="RHEA:28795"/>
        <dbReference type="Rhea" id="RHEA-COMP:11342"/>
        <dbReference type="Rhea" id="RHEA-COMP:11344"/>
        <dbReference type="ChEBI" id="CHEBI:15378"/>
        <dbReference type="ChEBI" id="CHEBI:29033"/>
        <dbReference type="ChEBI" id="CHEBI:29034"/>
        <dbReference type="ChEBI" id="CHEBI:57783"/>
        <dbReference type="ChEBI" id="CHEBI:58349"/>
        <dbReference type="EC" id="1.16.1.9"/>
    </reaction>
</comment>
<gene>
    <name evidence="10" type="ORF">CC86DRAFT_309902</name>
</gene>
<dbReference type="SUPFAM" id="SSF52343">
    <property type="entry name" value="Ferredoxin reductase-like, C-terminal NADP-linked domain"/>
    <property type="match status" value="1"/>
</dbReference>
<dbReference type="Pfam" id="PF08030">
    <property type="entry name" value="NAD_binding_6"/>
    <property type="match status" value="1"/>
</dbReference>
<evidence type="ECO:0000256" key="3">
    <source>
        <dbReference type="ARBA" id="ARBA00012668"/>
    </source>
</evidence>
<evidence type="ECO:0000313" key="11">
    <source>
        <dbReference type="Proteomes" id="UP000799424"/>
    </source>
</evidence>
<keyword evidence="4" id="KW-0813">Transport</keyword>
<keyword evidence="11" id="KW-1185">Reference proteome</keyword>
<reference evidence="10" key="1">
    <citation type="journal article" date="2020" name="Stud. Mycol.">
        <title>101 Dothideomycetes genomes: a test case for predicting lifestyles and emergence of pathogens.</title>
        <authorList>
            <person name="Haridas S."/>
            <person name="Albert R."/>
            <person name="Binder M."/>
            <person name="Bloem J."/>
            <person name="Labutti K."/>
            <person name="Salamov A."/>
            <person name="Andreopoulos B."/>
            <person name="Baker S."/>
            <person name="Barry K."/>
            <person name="Bills G."/>
            <person name="Bluhm B."/>
            <person name="Cannon C."/>
            <person name="Castanera R."/>
            <person name="Culley D."/>
            <person name="Daum C."/>
            <person name="Ezra D."/>
            <person name="Gonzalez J."/>
            <person name="Henrissat B."/>
            <person name="Kuo A."/>
            <person name="Liang C."/>
            <person name="Lipzen A."/>
            <person name="Lutzoni F."/>
            <person name="Magnuson J."/>
            <person name="Mondo S."/>
            <person name="Nolan M."/>
            <person name="Ohm R."/>
            <person name="Pangilinan J."/>
            <person name="Park H.-J."/>
            <person name="Ramirez L."/>
            <person name="Alfaro M."/>
            <person name="Sun H."/>
            <person name="Tritt A."/>
            <person name="Yoshinaga Y."/>
            <person name="Zwiers L.-H."/>
            <person name="Turgeon B."/>
            <person name="Goodwin S."/>
            <person name="Spatafora J."/>
            <person name="Crous P."/>
            <person name="Grigoriev I."/>
        </authorList>
    </citation>
    <scope>NUCLEOTIDE SEQUENCE</scope>
    <source>
        <strain evidence="10">CBS 113818</strain>
    </source>
</reference>
<dbReference type="CDD" id="cd06186">
    <property type="entry name" value="NOX_Duox_like_FAD_NADP"/>
    <property type="match status" value="1"/>
</dbReference>
<feature type="domain" description="FAD-binding FR-type" evidence="9">
    <location>
        <begin position="26"/>
        <end position="133"/>
    </location>
</feature>
<dbReference type="PANTHER" id="PTHR32361">
    <property type="entry name" value="FERRIC/CUPRIC REDUCTASE TRANSMEMBRANE COMPONENT"/>
    <property type="match status" value="1"/>
</dbReference>
<dbReference type="AlphaFoldDB" id="A0A6A6ZB74"/>
<evidence type="ECO:0000256" key="1">
    <source>
        <dbReference type="ARBA" id="ARBA00004651"/>
    </source>
</evidence>
<dbReference type="InterPro" id="IPR051410">
    <property type="entry name" value="Ferric/Cupric_Reductase"/>
</dbReference>
<dbReference type="GO" id="GO:0005886">
    <property type="term" value="C:plasma membrane"/>
    <property type="evidence" value="ECO:0007669"/>
    <property type="project" value="UniProtKB-SubCell"/>
</dbReference>
<keyword evidence="7" id="KW-0560">Oxidoreductase</keyword>
<evidence type="ECO:0000256" key="5">
    <source>
        <dbReference type="ARBA" id="ARBA00022475"/>
    </source>
</evidence>